<dbReference type="PROSITE" id="PS00058">
    <property type="entry name" value="DNA_MISMATCH_REPAIR_1"/>
    <property type="match status" value="1"/>
</dbReference>
<dbReference type="Gene3D" id="3.30.230.10">
    <property type="match status" value="1"/>
</dbReference>
<organism evidence="6 7">
    <name type="scientific">Caenorhabditis briggsae</name>
    <dbReference type="NCBI Taxonomy" id="6238"/>
    <lineage>
        <taxon>Eukaryota</taxon>
        <taxon>Metazoa</taxon>
        <taxon>Ecdysozoa</taxon>
        <taxon>Nematoda</taxon>
        <taxon>Chromadorea</taxon>
        <taxon>Rhabditida</taxon>
        <taxon>Rhabditina</taxon>
        <taxon>Rhabditomorpha</taxon>
        <taxon>Rhabditoidea</taxon>
        <taxon>Rhabditidae</taxon>
        <taxon>Peloderinae</taxon>
        <taxon>Caenorhabditis</taxon>
    </lineage>
</organism>
<dbReference type="Pfam" id="PF13589">
    <property type="entry name" value="HATPase_c_3"/>
    <property type="match status" value="1"/>
</dbReference>
<evidence type="ECO:0000259" key="4">
    <source>
        <dbReference type="SMART" id="SM00853"/>
    </source>
</evidence>
<dbReference type="Pfam" id="PF08676">
    <property type="entry name" value="MutL_C"/>
    <property type="match status" value="1"/>
</dbReference>
<reference evidence="6 7" key="1">
    <citation type="journal article" date="2003" name="PLoS Biol.">
        <title>The genome sequence of Caenorhabditis briggsae: a platform for comparative genomics.</title>
        <authorList>
            <person name="Stein L.D."/>
            <person name="Bao Z."/>
            <person name="Blasiar D."/>
            <person name="Blumenthal T."/>
            <person name="Brent M.R."/>
            <person name="Chen N."/>
            <person name="Chinwalla A."/>
            <person name="Clarke L."/>
            <person name="Clee C."/>
            <person name="Coghlan A."/>
            <person name="Coulson A."/>
            <person name="D'Eustachio P."/>
            <person name="Fitch D.H."/>
            <person name="Fulton L.A."/>
            <person name="Fulton R.E."/>
            <person name="Griffiths-Jones S."/>
            <person name="Harris T.W."/>
            <person name="Hillier L.W."/>
            <person name="Kamath R."/>
            <person name="Kuwabara P.E."/>
            <person name="Mardis E.R."/>
            <person name="Marra M.A."/>
            <person name="Miner T.L."/>
            <person name="Minx P."/>
            <person name="Mullikin J.C."/>
            <person name="Plumb R.W."/>
            <person name="Rogers J."/>
            <person name="Schein J.E."/>
            <person name="Sohrmann M."/>
            <person name="Spieth J."/>
            <person name="Stajich J.E."/>
            <person name="Wei C."/>
            <person name="Willey D."/>
            <person name="Wilson R.K."/>
            <person name="Durbin R."/>
            <person name="Waterston R.H."/>
        </authorList>
    </citation>
    <scope>NUCLEOTIDE SEQUENCE [LARGE SCALE GENOMIC DNA]</scope>
    <source>
        <strain evidence="6 7">AF16</strain>
    </source>
</reference>
<dbReference type="CDD" id="cd03484">
    <property type="entry name" value="MutL_Trans_hPMS_2_like"/>
    <property type="match status" value="1"/>
</dbReference>
<dbReference type="InterPro" id="IPR038973">
    <property type="entry name" value="MutL/Mlh/Pms-like"/>
</dbReference>
<evidence type="ECO:0000256" key="1">
    <source>
        <dbReference type="ARBA" id="ARBA00006082"/>
    </source>
</evidence>
<evidence type="ECO:0000259" key="5">
    <source>
        <dbReference type="SMART" id="SM01340"/>
    </source>
</evidence>
<dbReference type="InterPro" id="IPR013507">
    <property type="entry name" value="DNA_mismatch_S5_2-like"/>
</dbReference>
<accession>A8Y473</accession>
<dbReference type="Pfam" id="PF01119">
    <property type="entry name" value="DNA_mis_repair"/>
    <property type="match status" value="1"/>
</dbReference>
<dbReference type="PANTHER" id="PTHR10073:SF52">
    <property type="entry name" value="MISMATCH REPAIR ENDONUCLEASE PMS2"/>
    <property type="match status" value="1"/>
</dbReference>
<dbReference type="PANTHER" id="PTHR10073">
    <property type="entry name" value="DNA MISMATCH REPAIR PROTEIN MLH, PMS, MUTL"/>
    <property type="match status" value="1"/>
</dbReference>
<sequence length="838" mass="94856">MAQNKIEKISKDVAERLTTAQNLRKNLQVVVSLSSALRQLIDNSIDAGSTIIDIRVKNNGYDSIEVQDNGSGIETQNFDALCKPHSTSKLTQFSDFDKLVTLGFRGEALNALCTVSSVSIFTRAADSEIGTRLIYDHSGNITERQPAARELGTTIIVNNLFETLPVRRKELERSQKREFVKLLATVQSFALLCPHIKILCTNNIAGKKTNIICTPGGTSTIQDVVTNLFGMRRIGNSKNGSALVPILQDQPDGEIMAMHSLQMEETQFFDLFKIRGFVSSCEHGCGRGTSDRQFVYINNRPVEYMRVSLNVLEVCSVTNDVYKQFNKNQYPIIVLFIDVPPEKIDVNVTPDKKTVMLEKERHLLAVIRASMMKTYLKIVGSHSTIKSSVEDRRIMALAQQSAINTSVVYFSICSSKSPSPDDMNDTLLNSTFPEDSLLNTSDLLKSRSVTRSPPAKKPCPMFRRTVQTSSNLPSTSYASAGTRSHRLENFSFTMEPKRVEIPKKKTEKLVDMPSEDEIRSAILAEKKSDADDGIEIIEESQNVRLNDSQDSQNSQCSQYVLRPQQKVRNTHCSIKFSMKLLRDVYSRHINPEPEDPVENSDEKDALDEITTGFKKEETADAERQLSRSLTLVEKTYSDFPIFNFRKDDFTKMQIIGQFNHGFIICRLRGHLFIVDQHASDEKYNFERLQNSAKLTKQPLFTPIALGFGSVQELIIRENLPIFQANGFDFDFREKDGCLKTFLTARPELLSQQLTNSDLEEILAVVSEYPNQMYRPVRIRNIFASKACRKSVMIGKPLNHREMTRIIRHLSKLDQPWNCPHGRPTIRHLVSLPNKPETD</sequence>
<gene>
    <name evidence="8" type="primary">pms-2</name>
    <name evidence="6" type="synonym">Cbr-pms-2</name>
    <name evidence="8" type="ORF">CBG23320</name>
    <name evidence="6" type="ORF">CBG_23320</name>
</gene>
<protein>
    <submittedName>
        <fullName evidence="6">Protein CBR-PMS-2</fullName>
    </submittedName>
</protein>
<dbReference type="SUPFAM" id="SSF118116">
    <property type="entry name" value="DNA mismatch repair protein MutL"/>
    <property type="match status" value="1"/>
</dbReference>
<dbReference type="FunFam" id="3.30.565.10:FF:000003">
    <property type="entry name" value="DNA mismatch repair endonuclease MutL"/>
    <property type="match status" value="1"/>
</dbReference>
<dbReference type="SUPFAM" id="SSF55874">
    <property type="entry name" value="ATPase domain of HSP90 chaperone/DNA topoisomerase II/histidine kinase"/>
    <property type="match status" value="1"/>
</dbReference>
<dbReference type="InterPro" id="IPR014721">
    <property type="entry name" value="Ribsml_uS5_D2-typ_fold_subgr"/>
</dbReference>
<dbReference type="InterPro" id="IPR002099">
    <property type="entry name" value="MutL/Mlh/PMS"/>
</dbReference>
<keyword evidence="7" id="KW-1185">Reference proteome</keyword>
<name>A8Y473_CAEBR</name>
<dbReference type="GO" id="GO:0005524">
    <property type="term" value="F:ATP binding"/>
    <property type="evidence" value="ECO:0007669"/>
    <property type="project" value="InterPro"/>
</dbReference>
<dbReference type="FunCoup" id="A8Y473">
    <property type="interactions" value="2539"/>
</dbReference>
<evidence type="ECO:0000256" key="2">
    <source>
        <dbReference type="ARBA" id="ARBA00022763"/>
    </source>
</evidence>
<evidence type="ECO:0000313" key="7">
    <source>
        <dbReference type="Proteomes" id="UP000008549"/>
    </source>
</evidence>
<evidence type="ECO:0000313" key="6">
    <source>
        <dbReference type="EMBL" id="CAP39693.2"/>
    </source>
</evidence>
<dbReference type="GO" id="GO:0140664">
    <property type="term" value="F:ATP-dependent DNA damage sensor activity"/>
    <property type="evidence" value="ECO:0007669"/>
    <property type="project" value="InterPro"/>
</dbReference>
<dbReference type="FunFam" id="3.30.230.10:FF:000032">
    <property type="entry name" value="mismatch repair endonuclease PMS2 isoform X2"/>
    <property type="match status" value="1"/>
</dbReference>
<dbReference type="InterPro" id="IPR042120">
    <property type="entry name" value="MutL_C_dimsub"/>
</dbReference>
<evidence type="ECO:0000256" key="3">
    <source>
        <dbReference type="ARBA" id="ARBA00023204"/>
    </source>
</evidence>
<dbReference type="STRING" id="6238.A8Y473"/>
<dbReference type="FunFam" id="3.30.1370.100:FF:000001">
    <property type="entry name" value="Mismatch repair endonuclease pms1, putative"/>
    <property type="match status" value="1"/>
</dbReference>
<dbReference type="GO" id="GO:0016887">
    <property type="term" value="F:ATP hydrolysis activity"/>
    <property type="evidence" value="ECO:0000318"/>
    <property type="project" value="GO_Central"/>
</dbReference>
<comment type="similarity">
    <text evidence="1">Belongs to the DNA mismatch repair MutL/HexB family.</text>
</comment>
<dbReference type="InterPro" id="IPR037198">
    <property type="entry name" value="MutL_C_sf"/>
</dbReference>
<dbReference type="WormBase" id="CBG23320">
    <property type="protein sequence ID" value="CBP24448"/>
    <property type="gene ID" value="WBGene00041694"/>
    <property type="gene designation" value="Cbr-pms-2"/>
</dbReference>
<dbReference type="GO" id="GO:0006298">
    <property type="term" value="P:mismatch repair"/>
    <property type="evidence" value="ECO:0000318"/>
    <property type="project" value="GO_Central"/>
</dbReference>
<evidence type="ECO:0000313" key="8">
    <source>
        <dbReference type="WormBase" id="CBG23320"/>
    </source>
</evidence>
<reference evidence="6 7" key="2">
    <citation type="journal article" date="2011" name="PLoS Genet.">
        <title>Caenorhabditis briggsae recombinant inbred line genotypes reveal inter-strain incompatibility and the evolution of recombination.</title>
        <authorList>
            <person name="Ross J.A."/>
            <person name="Koboldt D.C."/>
            <person name="Staisch J.E."/>
            <person name="Chamberlin H.M."/>
            <person name="Gupta B.P."/>
            <person name="Miller R.D."/>
            <person name="Baird S.E."/>
            <person name="Haag E.S."/>
        </authorList>
    </citation>
    <scope>NUCLEOTIDE SEQUENCE [LARGE SCALE GENOMIC DNA]</scope>
    <source>
        <strain evidence="6 7">AF16</strain>
    </source>
</reference>
<dbReference type="InterPro" id="IPR020568">
    <property type="entry name" value="Ribosomal_Su5_D2-typ_SF"/>
</dbReference>
<dbReference type="SMART" id="SM01340">
    <property type="entry name" value="DNA_mis_repair"/>
    <property type="match status" value="1"/>
</dbReference>
<feature type="domain" description="MutL C-terminal dimerisation" evidence="4">
    <location>
        <begin position="654"/>
        <end position="797"/>
    </location>
</feature>
<dbReference type="Gene3D" id="3.30.565.10">
    <property type="entry name" value="Histidine kinase-like ATPase, C-terminal domain"/>
    <property type="match status" value="1"/>
</dbReference>
<dbReference type="Proteomes" id="UP000008549">
    <property type="component" value="Unassembled WGS sequence"/>
</dbReference>
<dbReference type="AlphaFoldDB" id="A8Y473"/>
<feature type="domain" description="DNA mismatch repair protein S5" evidence="5">
    <location>
        <begin position="231"/>
        <end position="376"/>
    </location>
</feature>
<dbReference type="EMBL" id="HE601533">
    <property type="protein sequence ID" value="CAP39693.2"/>
    <property type="molecule type" value="Genomic_DNA"/>
</dbReference>
<dbReference type="Gene3D" id="3.30.1370.100">
    <property type="entry name" value="MutL, C-terminal domain, regulatory subdomain"/>
    <property type="match status" value="1"/>
</dbReference>
<dbReference type="SMART" id="SM00853">
    <property type="entry name" value="MutL_C"/>
    <property type="match status" value="1"/>
</dbReference>
<dbReference type="SUPFAM" id="SSF54211">
    <property type="entry name" value="Ribosomal protein S5 domain 2-like"/>
    <property type="match status" value="1"/>
</dbReference>
<dbReference type="GO" id="GO:0030983">
    <property type="term" value="F:mismatched DNA binding"/>
    <property type="evidence" value="ECO:0007669"/>
    <property type="project" value="InterPro"/>
</dbReference>
<keyword evidence="3" id="KW-0234">DNA repair</keyword>
<dbReference type="InParanoid" id="A8Y473"/>
<dbReference type="CDD" id="cd16926">
    <property type="entry name" value="HATPase_MutL-MLH-PMS-like"/>
    <property type="match status" value="1"/>
</dbReference>
<dbReference type="eggNOG" id="KOG1978">
    <property type="taxonomic scope" value="Eukaryota"/>
</dbReference>
<dbReference type="InterPro" id="IPR014790">
    <property type="entry name" value="MutL_C"/>
</dbReference>
<dbReference type="InterPro" id="IPR036890">
    <property type="entry name" value="HATPase_C_sf"/>
</dbReference>
<proteinExistence type="inferred from homology"/>
<dbReference type="Gene3D" id="3.30.1540.20">
    <property type="entry name" value="MutL, C-terminal domain, dimerisation subdomain"/>
    <property type="match status" value="1"/>
</dbReference>
<dbReference type="NCBIfam" id="TIGR00585">
    <property type="entry name" value="mutl"/>
    <property type="match status" value="1"/>
</dbReference>
<keyword evidence="2" id="KW-0227">DNA damage</keyword>
<dbReference type="InterPro" id="IPR014762">
    <property type="entry name" value="DNA_mismatch_repair_CS"/>
</dbReference>
<dbReference type="HOGENOM" id="CLU_004131_0_2_1"/>
<dbReference type="OMA" id="MRPRRMP"/>
<dbReference type="InterPro" id="IPR042121">
    <property type="entry name" value="MutL_C_regsub"/>
</dbReference>
<dbReference type="GO" id="GO:0032389">
    <property type="term" value="C:MutLalpha complex"/>
    <property type="evidence" value="ECO:0000318"/>
    <property type="project" value="GO_Central"/>
</dbReference>